<proteinExistence type="predicted"/>
<comment type="caution">
    <text evidence="3">The sequence shown here is derived from an EMBL/GenBank/DDBJ whole genome shotgun (WGS) entry which is preliminary data.</text>
</comment>
<gene>
    <name evidence="3" type="ORF">PoB_002288600</name>
</gene>
<dbReference type="GO" id="GO:0003824">
    <property type="term" value="F:catalytic activity"/>
    <property type="evidence" value="ECO:0007669"/>
    <property type="project" value="UniProtKB-KW"/>
</dbReference>
<dbReference type="AlphaFoldDB" id="A0AAV3ZAS0"/>
<dbReference type="Proteomes" id="UP000735302">
    <property type="component" value="Unassembled WGS sequence"/>
</dbReference>
<reference evidence="3 4" key="1">
    <citation type="journal article" date="2021" name="Elife">
        <title>Chloroplast acquisition without the gene transfer in kleptoplastic sea slugs, Plakobranchus ocellatus.</title>
        <authorList>
            <person name="Maeda T."/>
            <person name="Takahashi S."/>
            <person name="Yoshida T."/>
            <person name="Shimamura S."/>
            <person name="Takaki Y."/>
            <person name="Nagai Y."/>
            <person name="Toyoda A."/>
            <person name="Suzuki Y."/>
            <person name="Arimoto A."/>
            <person name="Ishii H."/>
            <person name="Satoh N."/>
            <person name="Nishiyama T."/>
            <person name="Hasebe M."/>
            <person name="Maruyama T."/>
            <person name="Minagawa J."/>
            <person name="Obokata J."/>
            <person name="Shigenobu S."/>
        </authorList>
    </citation>
    <scope>NUCLEOTIDE SEQUENCE [LARGE SCALE GENOMIC DNA]</scope>
</reference>
<dbReference type="PANTHER" id="PTHR37984:SF5">
    <property type="entry name" value="PROTEIN NYNRIN-LIKE"/>
    <property type="match status" value="1"/>
</dbReference>
<dbReference type="Pfam" id="PF17919">
    <property type="entry name" value="RT_RNaseH_2"/>
    <property type="match status" value="1"/>
</dbReference>
<dbReference type="InterPro" id="IPR043128">
    <property type="entry name" value="Rev_trsase/Diguanyl_cyclase"/>
</dbReference>
<dbReference type="FunFam" id="3.10.20.370:FF:000001">
    <property type="entry name" value="Retrovirus-related Pol polyprotein from transposon 17.6-like protein"/>
    <property type="match status" value="1"/>
</dbReference>
<evidence type="ECO:0000256" key="1">
    <source>
        <dbReference type="ARBA" id="ARBA00023268"/>
    </source>
</evidence>
<dbReference type="Gene3D" id="3.30.70.270">
    <property type="match status" value="1"/>
</dbReference>
<sequence>MPSRVSAVKDFPQPRDVKALQEFLDIMNFYHRFIPNLASILRPLYQVINTSKPRQALNWNNEMTQSFFASKQALAEATMLVHPCTDCPMALTCDASDVAIGAVLEQYAHGRWEPLAFFSRQLRKPEIKYSTFDRELLGVHLPTCHFRYMLEGRQFTIYTDHRPLVHAMSKATELQSARQQRHLSAISEFSTDIRHISGKKNVVADCLSRLPLTLMQSR</sequence>
<evidence type="ECO:0000313" key="3">
    <source>
        <dbReference type="EMBL" id="GFN96380.1"/>
    </source>
</evidence>
<dbReference type="CDD" id="cd09274">
    <property type="entry name" value="RNase_HI_RT_Ty3"/>
    <property type="match status" value="1"/>
</dbReference>
<dbReference type="Gene3D" id="3.10.20.370">
    <property type="match status" value="1"/>
</dbReference>
<evidence type="ECO:0000259" key="2">
    <source>
        <dbReference type="Pfam" id="PF17919"/>
    </source>
</evidence>
<accession>A0AAV3ZAS0</accession>
<name>A0AAV3ZAS0_9GAST</name>
<keyword evidence="4" id="KW-1185">Reference proteome</keyword>
<feature type="domain" description="Reverse transcriptase/retrotransposon-derived protein RNase H-like" evidence="2">
    <location>
        <begin position="59"/>
        <end position="157"/>
    </location>
</feature>
<dbReference type="PANTHER" id="PTHR37984">
    <property type="entry name" value="PROTEIN CBG26694"/>
    <property type="match status" value="1"/>
</dbReference>
<keyword evidence="1" id="KW-0511">Multifunctional enzyme</keyword>
<dbReference type="InterPro" id="IPR050951">
    <property type="entry name" value="Retrovirus_Pol_polyprotein"/>
</dbReference>
<organism evidence="3 4">
    <name type="scientific">Plakobranchus ocellatus</name>
    <dbReference type="NCBI Taxonomy" id="259542"/>
    <lineage>
        <taxon>Eukaryota</taxon>
        <taxon>Metazoa</taxon>
        <taxon>Spiralia</taxon>
        <taxon>Lophotrochozoa</taxon>
        <taxon>Mollusca</taxon>
        <taxon>Gastropoda</taxon>
        <taxon>Heterobranchia</taxon>
        <taxon>Euthyneura</taxon>
        <taxon>Panpulmonata</taxon>
        <taxon>Sacoglossa</taxon>
        <taxon>Placobranchoidea</taxon>
        <taxon>Plakobranchidae</taxon>
        <taxon>Plakobranchus</taxon>
    </lineage>
</organism>
<dbReference type="InterPro" id="IPR043502">
    <property type="entry name" value="DNA/RNA_pol_sf"/>
</dbReference>
<dbReference type="SUPFAM" id="SSF56672">
    <property type="entry name" value="DNA/RNA polymerases"/>
    <property type="match status" value="1"/>
</dbReference>
<evidence type="ECO:0000313" key="4">
    <source>
        <dbReference type="Proteomes" id="UP000735302"/>
    </source>
</evidence>
<dbReference type="EMBL" id="BLXT01002669">
    <property type="protein sequence ID" value="GFN96380.1"/>
    <property type="molecule type" value="Genomic_DNA"/>
</dbReference>
<dbReference type="FunFam" id="3.30.70.270:FF:000020">
    <property type="entry name" value="Transposon Tf2-6 polyprotein-like Protein"/>
    <property type="match status" value="1"/>
</dbReference>
<protein>
    <submittedName>
        <fullName evidence="3">Pol polyprotein</fullName>
    </submittedName>
</protein>
<dbReference type="InterPro" id="IPR041577">
    <property type="entry name" value="RT_RNaseH_2"/>
</dbReference>